<feature type="transmembrane region" description="Helical" evidence="1">
    <location>
        <begin position="21"/>
        <end position="41"/>
    </location>
</feature>
<organism evidence="3 4">
    <name type="scientific">Massilia niabensis</name>
    <dbReference type="NCBI Taxonomy" id="544910"/>
    <lineage>
        <taxon>Bacteria</taxon>
        <taxon>Pseudomonadati</taxon>
        <taxon>Pseudomonadota</taxon>
        <taxon>Betaproteobacteria</taxon>
        <taxon>Burkholderiales</taxon>
        <taxon>Oxalobacteraceae</taxon>
        <taxon>Telluria group</taxon>
        <taxon>Massilia</taxon>
    </lineage>
</organism>
<keyword evidence="1" id="KW-0812">Transmembrane</keyword>
<dbReference type="InterPro" id="IPR012495">
    <property type="entry name" value="TadE-like_dom"/>
</dbReference>
<evidence type="ECO:0000313" key="3">
    <source>
        <dbReference type="EMBL" id="MFC5458788.1"/>
    </source>
</evidence>
<protein>
    <submittedName>
        <fullName evidence="3">TadE family protein</fullName>
    </submittedName>
</protein>
<sequence length="205" mass="22596">MSANNSFPRTGRCPCLRQKGTAAVEFALLAAIFFTLVFGIIETARLMYVYNTLQEVTRRAAAAAANVYPGNTTRIQQVKQDAVFRNSPGELVLASPVTDKNIRIDYLALTRETPTGAMTLTKVDESALPKCPAQNRQTCMRDPHANNCIRFVQVQVCDTAHTDSCRPVTSQMLLSFVDMRVPLHRATTITPVESLGYELGMLPCP</sequence>
<keyword evidence="1" id="KW-0472">Membrane</keyword>
<dbReference type="Pfam" id="PF07811">
    <property type="entry name" value="TadE"/>
    <property type="match status" value="1"/>
</dbReference>
<evidence type="ECO:0000259" key="2">
    <source>
        <dbReference type="Pfam" id="PF07811"/>
    </source>
</evidence>
<gene>
    <name evidence="3" type="ORF">ACFPN5_03050</name>
</gene>
<name>A0ABW0KZ37_9BURK</name>
<evidence type="ECO:0000256" key="1">
    <source>
        <dbReference type="SAM" id="Phobius"/>
    </source>
</evidence>
<reference evidence="4" key="1">
    <citation type="journal article" date="2019" name="Int. J. Syst. Evol. Microbiol.">
        <title>The Global Catalogue of Microorganisms (GCM) 10K type strain sequencing project: providing services to taxonomists for standard genome sequencing and annotation.</title>
        <authorList>
            <consortium name="The Broad Institute Genomics Platform"/>
            <consortium name="The Broad Institute Genome Sequencing Center for Infectious Disease"/>
            <person name="Wu L."/>
            <person name="Ma J."/>
        </authorList>
    </citation>
    <scope>NUCLEOTIDE SEQUENCE [LARGE SCALE GENOMIC DNA]</scope>
    <source>
        <strain evidence="4">KACC 12649</strain>
    </source>
</reference>
<feature type="domain" description="TadE-like" evidence="2">
    <location>
        <begin position="20"/>
        <end position="61"/>
    </location>
</feature>
<proteinExistence type="predicted"/>
<comment type="caution">
    <text evidence="3">The sequence shown here is derived from an EMBL/GenBank/DDBJ whole genome shotgun (WGS) entry which is preliminary data.</text>
</comment>
<dbReference type="EMBL" id="JBHSMU010000004">
    <property type="protein sequence ID" value="MFC5458788.1"/>
    <property type="molecule type" value="Genomic_DNA"/>
</dbReference>
<evidence type="ECO:0000313" key="4">
    <source>
        <dbReference type="Proteomes" id="UP001596050"/>
    </source>
</evidence>
<keyword evidence="4" id="KW-1185">Reference proteome</keyword>
<dbReference type="Proteomes" id="UP001596050">
    <property type="component" value="Unassembled WGS sequence"/>
</dbReference>
<accession>A0ABW0KZ37</accession>
<dbReference type="RefSeq" id="WP_379779987.1">
    <property type="nucleotide sequence ID" value="NZ_JBHSMU010000004.1"/>
</dbReference>
<keyword evidence="1" id="KW-1133">Transmembrane helix</keyword>